<dbReference type="Proteomes" id="UP000005496">
    <property type="component" value="Unassembled WGS sequence"/>
</dbReference>
<dbReference type="AlphaFoldDB" id="D6SJX9"/>
<reference evidence="2" key="1">
    <citation type="submission" date="2010-05" db="EMBL/GenBank/DDBJ databases">
        <title>The draft genome of Desulfonatronospira thiodismutans ASO3-1.</title>
        <authorList>
            <consortium name="US DOE Joint Genome Institute (JGI-PGF)"/>
            <person name="Lucas S."/>
            <person name="Copeland A."/>
            <person name="Lapidus A."/>
            <person name="Cheng J.-F."/>
            <person name="Bruce D."/>
            <person name="Goodwin L."/>
            <person name="Pitluck S."/>
            <person name="Chertkov O."/>
            <person name="Brettin T."/>
            <person name="Detter J.C."/>
            <person name="Han C."/>
            <person name="Land M.L."/>
            <person name="Hauser L."/>
            <person name="Kyrpides N."/>
            <person name="Mikhailova N."/>
            <person name="Muyzer G."/>
            <person name="Woyke T."/>
        </authorList>
    </citation>
    <scope>NUCLEOTIDE SEQUENCE [LARGE SCALE GENOMIC DNA]</scope>
    <source>
        <strain evidence="2">ASO3-1</strain>
    </source>
</reference>
<evidence type="ECO:0000256" key="1">
    <source>
        <dbReference type="SAM" id="MobiDB-lite"/>
    </source>
</evidence>
<dbReference type="EMBL" id="ACJN02000001">
    <property type="protein sequence ID" value="EFI36182.1"/>
    <property type="molecule type" value="Genomic_DNA"/>
</dbReference>
<gene>
    <name evidence="2" type="ORF">Dthio_PD3638</name>
</gene>
<feature type="region of interest" description="Disordered" evidence="1">
    <location>
        <begin position="69"/>
        <end position="88"/>
    </location>
</feature>
<organism evidence="2 3">
    <name type="scientific">Desulfonatronospira thiodismutans ASO3-1</name>
    <dbReference type="NCBI Taxonomy" id="555779"/>
    <lineage>
        <taxon>Bacteria</taxon>
        <taxon>Pseudomonadati</taxon>
        <taxon>Thermodesulfobacteriota</taxon>
        <taxon>Desulfovibrionia</taxon>
        <taxon>Desulfovibrionales</taxon>
        <taxon>Desulfonatronovibrionaceae</taxon>
        <taxon>Desulfonatronospira</taxon>
    </lineage>
</organism>
<dbReference type="eggNOG" id="ENOG5033MTI">
    <property type="taxonomic scope" value="Bacteria"/>
</dbReference>
<accession>D6SJX9</accession>
<dbReference type="RefSeq" id="WP_008869304.1">
    <property type="nucleotide sequence ID" value="NZ_ACJN02000001.1"/>
</dbReference>
<evidence type="ECO:0008006" key="4">
    <source>
        <dbReference type="Google" id="ProtNLM"/>
    </source>
</evidence>
<protein>
    <recommendedName>
        <fullName evidence="4">DUF4124 domain-containing protein</fullName>
    </recommendedName>
</protein>
<evidence type="ECO:0000313" key="3">
    <source>
        <dbReference type="Proteomes" id="UP000005496"/>
    </source>
</evidence>
<comment type="caution">
    <text evidence="2">The sequence shown here is derived from an EMBL/GenBank/DDBJ whole genome shotgun (WGS) entry which is preliminary data.</text>
</comment>
<evidence type="ECO:0000313" key="2">
    <source>
        <dbReference type="EMBL" id="EFI36182.1"/>
    </source>
</evidence>
<name>D6SJX9_9BACT</name>
<keyword evidence="3" id="KW-1185">Reference proteome</keyword>
<dbReference type="OrthoDB" id="583214at2"/>
<proteinExistence type="predicted"/>
<sequence length="208" mass="22669">MKAVVYLILILAFLLVTDVVGGQSTIYCYKTSVGTTIFSDSPCTDESPEAKTQGQLTIPDSQNILESRPILEQRSRTQGHTGKLTSEDTTSRPYQLVFSEPSFSDLLDGYIVAQDGTFLGKISTSTMDSQSILNSVGAHGSTVRRDSIFNSVGKFGSSVSRYSAFNDMASSPPKVYARDGNFIGYLTTNTMRSPSIDPYSLIGWLRSQ</sequence>